<keyword evidence="2" id="KW-1185">Reference proteome</keyword>
<dbReference type="RefSeq" id="WP_074949340.1">
    <property type="nucleotide sequence ID" value="NZ_FPBV01000002.1"/>
</dbReference>
<evidence type="ECO:0008006" key="3">
    <source>
        <dbReference type="Google" id="ProtNLM"/>
    </source>
</evidence>
<protein>
    <recommendedName>
        <fullName evidence="3">Tetratricopeptide repeat-containing protein</fullName>
    </recommendedName>
</protein>
<sequence length="122" mass="14052">MAKAYLNKGLSKRANEILDQITAPAGVNDAMELALLYKRAGDMQKAHNVFASNYDVLMNDPNPTRQAWCWMDLANTLIWLRAPDSDIRRAFEKAIELLPSEPRFKDVYARWQGRAQRNNRKT</sequence>
<organism evidence="1 2">
    <name type="scientific">Alicyclobacillus macrosporangiidus</name>
    <dbReference type="NCBI Taxonomy" id="392015"/>
    <lineage>
        <taxon>Bacteria</taxon>
        <taxon>Bacillati</taxon>
        <taxon>Bacillota</taxon>
        <taxon>Bacilli</taxon>
        <taxon>Bacillales</taxon>
        <taxon>Alicyclobacillaceae</taxon>
        <taxon>Alicyclobacillus</taxon>
    </lineage>
</organism>
<accession>A0A1I7G647</accession>
<gene>
    <name evidence="1" type="ORF">SAMN05421543_10217</name>
</gene>
<dbReference type="SUPFAM" id="SSF48452">
    <property type="entry name" value="TPR-like"/>
    <property type="match status" value="1"/>
</dbReference>
<dbReference type="AlphaFoldDB" id="A0A1I7G647"/>
<name>A0A1I7G647_9BACL</name>
<proteinExistence type="predicted"/>
<evidence type="ECO:0000313" key="1">
    <source>
        <dbReference type="EMBL" id="SFU43903.1"/>
    </source>
</evidence>
<dbReference type="EMBL" id="FPBV01000002">
    <property type="protein sequence ID" value="SFU43903.1"/>
    <property type="molecule type" value="Genomic_DNA"/>
</dbReference>
<dbReference type="Proteomes" id="UP000183508">
    <property type="component" value="Unassembled WGS sequence"/>
</dbReference>
<reference evidence="2" key="1">
    <citation type="submission" date="2016-10" db="EMBL/GenBank/DDBJ databases">
        <authorList>
            <person name="Varghese N."/>
        </authorList>
    </citation>
    <scope>NUCLEOTIDE SEQUENCE [LARGE SCALE GENOMIC DNA]</scope>
    <source>
        <strain evidence="2">DSM 17980</strain>
    </source>
</reference>
<evidence type="ECO:0000313" key="2">
    <source>
        <dbReference type="Proteomes" id="UP000183508"/>
    </source>
</evidence>
<dbReference type="InterPro" id="IPR011990">
    <property type="entry name" value="TPR-like_helical_dom_sf"/>
</dbReference>